<comment type="caution">
    <text evidence="1">The sequence shown here is derived from an EMBL/GenBank/DDBJ whole genome shotgun (WGS) entry which is preliminary data.</text>
</comment>
<evidence type="ECO:0000313" key="1">
    <source>
        <dbReference type="EMBL" id="ENV98313.1"/>
    </source>
</evidence>
<keyword evidence="2" id="KW-1185">Reference proteome</keyword>
<protein>
    <submittedName>
        <fullName evidence="1">Uncharacterized protein</fullName>
    </submittedName>
</protein>
<proteinExistence type="predicted"/>
<name>N9F0A6_ACIBZ</name>
<dbReference type="PATRIC" id="fig|1217650.3.peg.1142"/>
<dbReference type="AlphaFoldDB" id="N9F0A6"/>
<gene>
    <name evidence="1" type="ORF">F938_01167</name>
</gene>
<reference evidence="1 2" key="1">
    <citation type="submission" date="2013-02" db="EMBL/GenBank/DDBJ databases">
        <title>The Genome Sequence of Acinetobacter bereziniae CIP 70.12.</title>
        <authorList>
            <consortium name="The Broad Institute Genome Sequencing Platform"/>
            <consortium name="The Broad Institute Genome Sequencing Center for Infectious Disease"/>
            <person name="Cerqueira G."/>
            <person name="Feldgarden M."/>
            <person name="Courvalin P."/>
            <person name="Perichon B."/>
            <person name="Grillot-Courvalin C."/>
            <person name="Clermont D."/>
            <person name="Rocha E."/>
            <person name="Yoon E.-J."/>
            <person name="Nemec A."/>
            <person name="Walker B."/>
            <person name="Young S.K."/>
            <person name="Zeng Q."/>
            <person name="Gargeya S."/>
            <person name="Fitzgerald M."/>
            <person name="Haas B."/>
            <person name="Abouelleil A."/>
            <person name="Alvarado L."/>
            <person name="Arachchi H.M."/>
            <person name="Berlin A.M."/>
            <person name="Chapman S.B."/>
            <person name="Dewar J."/>
            <person name="Goldberg J."/>
            <person name="Griggs A."/>
            <person name="Gujja S."/>
            <person name="Hansen M."/>
            <person name="Howarth C."/>
            <person name="Imamovic A."/>
            <person name="Larimer J."/>
            <person name="McCowan C."/>
            <person name="Murphy C."/>
            <person name="Neiman D."/>
            <person name="Pearson M."/>
            <person name="Priest M."/>
            <person name="Roberts A."/>
            <person name="Saif S."/>
            <person name="Shea T."/>
            <person name="Sisk P."/>
            <person name="Sykes S."/>
            <person name="Wortman J."/>
            <person name="Nusbaum C."/>
            <person name="Birren B."/>
        </authorList>
    </citation>
    <scope>NUCLEOTIDE SEQUENCE [LARGE SCALE GENOMIC DNA]</scope>
    <source>
        <strain evidence="1 2">CIP 70.12</strain>
    </source>
</reference>
<dbReference type="HOGENOM" id="CLU_2217232_0_0_6"/>
<organism evidence="1 2">
    <name type="scientific">Acinetobacter bereziniae LMG 1003 = CIP 70.12</name>
    <dbReference type="NCBI Taxonomy" id="981324"/>
    <lineage>
        <taxon>Bacteria</taxon>
        <taxon>Pseudomonadati</taxon>
        <taxon>Pseudomonadota</taxon>
        <taxon>Gammaproteobacteria</taxon>
        <taxon>Moraxellales</taxon>
        <taxon>Moraxellaceae</taxon>
        <taxon>Acinetobacter</taxon>
    </lineage>
</organism>
<dbReference type="GeneID" id="69461766"/>
<dbReference type="EMBL" id="APQG01000016">
    <property type="protein sequence ID" value="ENV98313.1"/>
    <property type="molecule type" value="Genomic_DNA"/>
</dbReference>
<accession>N9F0A6</accession>
<dbReference type="Proteomes" id="UP000013251">
    <property type="component" value="Unassembled WGS sequence"/>
</dbReference>
<dbReference type="OrthoDB" id="9914220at2"/>
<evidence type="ECO:0000313" key="2">
    <source>
        <dbReference type="Proteomes" id="UP000013251"/>
    </source>
</evidence>
<sequence length="106" mass="11974">MNSMTQIHRNINFAALLSFEQIQQYETDEVGMMRRLTLASLTKSFDELLEPTIHSEEGAEAFLQLLDCSANCIEYLKDMLQLAEQAKVRLGMVGNAYLEKQQGAGE</sequence>
<dbReference type="RefSeq" id="WP_005030225.1">
    <property type="nucleotide sequence ID" value="NZ_KB849755.1"/>
</dbReference>